<dbReference type="AlphaFoldDB" id="A0AAI9UVP6"/>
<accession>A0AAI9UVP6</accession>
<sequence>TKISARFLIYYYLKLALKIKERGFEIIILYSFYYLSGRKYKILESKLKYYKYIRRSRSYDATISTIYDYKFFFFL</sequence>
<name>A0AAI9UVP6_9PEZI</name>
<organism evidence="1 2">
    <name type="scientific">Colletotrichum cuscutae</name>
    <dbReference type="NCBI Taxonomy" id="1209917"/>
    <lineage>
        <taxon>Eukaryota</taxon>
        <taxon>Fungi</taxon>
        <taxon>Dikarya</taxon>
        <taxon>Ascomycota</taxon>
        <taxon>Pezizomycotina</taxon>
        <taxon>Sordariomycetes</taxon>
        <taxon>Hypocreomycetidae</taxon>
        <taxon>Glomerellales</taxon>
        <taxon>Glomerellaceae</taxon>
        <taxon>Colletotrichum</taxon>
        <taxon>Colletotrichum acutatum species complex</taxon>
    </lineage>
</organism>
<keyword evidence="2" id="KW-1185">Reference proteome</keyword>
<reference evidence="1" key="1">
    <citation type="submission" date="2016-11" db="EMBL/GenBank/DDBJ databases">
        <title>The genome sequence of Colletotrichum cuscutae.</title>
        <authorList>
            <person name="Baroncelli R."/>
        </authorList>
    </citation>
    <scope>NUCLEOTIDE SEQUENCE</scope>
    <source>
        <strain evidence="1">IMI 304802</strain>
    </source>
</reference>
<evidence type="ECO:0000313" key="1">
    <source>
        <dbReference type="EMBL" id="KAK1464520.1"/>
    </source>
</evidence>
<evidence type="ECO:0000313" key="2">
    <source>
        <dbReference type="Proteomes" id="UP001239213"/>
    </source>
</evidence>
<protein>
    <submittedName>
        <fullName evidence="1">Uncharacterized protein</fullName>
    </submittedName>
</protein>
<gene>
    <name evidence="1" type="ORF">CCUS01_08095</name>
</gene>
<dbReference type="EMBL" id="MPDP01000265">
    <property type="protein sequence ID" value="KAK1464520.1"/>
    <property type="molecule type" value="Genomic_DNA"/>
</dbReference>
<comment type="caution">
    <text evidence="1">The sequence shown here is derived from an EMBL/GenBank/DDBJ whole genome shotgun (WGS) entry which is preliminary data.</text>
</comment>
<dbReference type="Proteomes" id="UP001239213">
    <property type="component" value="Unassembled WGS sequence"/>
</dbReference>
<feature type="non-terminal residue" evidence="1">
    <location>
        <position position="1"/>
    </location>
</feature>
<proteinExistence type="predicted"/>